<sequence length="171" mass="20395">MSTTPKTLSETEIMKNTFCNDVTIFRRETDQECEMCRQPNRIFAVHPDCEFYTCIDCFLNYLTKFVVGDETKTETYVTGDEDATDYIEEIKLWLKTVYVVYDPHKTDPYNYDPLDPSTPRDIIKGMILDVFKNETDAEEYCDEYGFEYFEIVIKDERDDVKKPDFWERMFS</sequence>
<gene>
    <name evidence="1" type="ORF">MsAg5_13020</name>
</gene>
<evidence type="ECO:0000313" key="2">
    <source>
        <dbReference type="Proteomes" id="UP001271789"/>
    </source>
</evidence>
<comment type="caution">
    <text evidence="1">The sequence shown here is derived from an EMBL/GenBank/DDBJ whole genome shotgun (WGS) entry which is preliminary data.</text>
</comment>
<proteinExistence type="predicted"/>
<name>A0AAE4SDI4_9EURY</name>
<dbReference type="RefSeq" id="WP_338099849.1">
    <property type="nucleotide sequence ID" value="NZ_JAWDKD010000019.1"/>
</dbReference>
<organism evidence="1 2">
    <name type="scientific">Methanolapillus africanus</name>
    <dbReference type="NCBI Taxonomy" id="3028297"/>
    <lineage>
        <taxon>Archaea</taxon>
        <taxon>Methanobacteriati</taxon>
        <taxon>Methanobacteriota</taxon>
        <taxon>Stenosarchaea group</taxon>
        <taxon>Methanomicrobia</taxon>
        <taxon>Methanosarcinales</taxon>
        <taxon>Methanosarcinaceae</taxon>
        <taxon>Methanolapillus</taxon>
    </lineage>
</organism>
<accession>A0AAE4SDI4</accession>
<protein>
    <submittedName>
        <fullName evidence="1">Uncharacterized protein</fullName>
    </submittedName>
</protein>
<dbReference type="EMBL" id="JAWDKD010000019">
    <property type="protein sequence ID" value="MDV0447412.1"/>
    <property type="molecule type" value="Genomic_DNA"/>
</dbReference>
<reference evidence="1" key="1">
    <citation type="submission" date="2023-06" db="EMBL/GenBank/DDBJ databases">
        <title>Genome sequence of Methanosarcinaceae archaeon Ag5.</title>
        <authorList>
            <person name="Protasov E."/>
            <person name="Platt K."/>
            <person name="Poehlein A."/>
            <person name="Daniel R."/>
            <person name="Brune A."/>
        </authorList>
    </citation>
    <scope>NUCLEOTIDE SEQUENCE</scope>
    <source>
        <strain evidence="1">Ag5</strain>
    </source>
</reference>
<keyword evidence="2" id="KW-1185">Reference proteome</keyword>
<dbReference type="AlphaFoldDB" id="A0AAE4SDI4"/>
<evidence type="ECO:0000313" key="1">
    <source>
        <dbReference type="EMBL" id="MDV0447412.1"/>
    </source>
</evidence>
<dbReference type="Proteomes" id="UP001271789">
    <property type="component" value="Unassembled WGS sequence"/>
</dbReference>